<evidence type="ECO:0000256" key="3">
    <source>
        <dbReference type="ARBA" id="ARBA00004906"/>
    </source>
</evidence>
<evidence type="ECO:0000256" key="8">
    <source>
        <dbReference type="ARBA" id="ARBA00022786"/>
    </source>
</evidence>
<evidence type="ECO:0000256" key="9">
    <source>
        <dbReference type="ARBA" id="ARBA00022990"/>
    </source>
</evidence>
<evidence type="ECO:0000256" key="5">
    <source>
        <dbReference type="ARBA" id="ARBA00022553"/>
    </source>
</evidence>
<dbReference type="SUPFAM" id="SSF48371">
    <property type="entry name" value="ARM repeat"/>
    <property type="match status" value="1"/>
</dbReference>
<comment type="catalytic activity">
    <reaction evidence="1 13">
        <text>S-ubiquitinyl-[E2 ubiquitin-conjugating enzyme]-L-cysteine + [acceptor protein]-L-lysine = [E2 ubiquitin-conjugating enzyme]-L-cysteine + N(6)-ubiquitinyl-[acceptor protein]-L-lysine.</text>
        <dbReference type="EC" id="2.3.2.26"/>
    </reaction>
</comment>
<feature type="compositionally biased region" description="Low complexity" evidence="14">
    <location>
        <begin position="136"/>
        <end position="154"/>
    </location>
</feature>
<feature type="compositionally biased region" description="Low complexity" evidence="14">
    <location>
        <begin position="1138"/>
        <end position="1149"/>
    </location>
</feature>
<dbReference type="InterPro" id="IPR011989">
    <property type="entry name" value="ARM-like"/>
</dbReference>
<feature type="compositionally biased region" description="Low complexity" evidence="14">
    <location>
        <begin position="77"/>
        <end position="86"/>
    </location>
</feature>
<dbReference type="InterPro" id="IPR057948">
    <property type="entry name" value="TPR_TRIP12_N"/>
</dbReference>
<dbReference type="Gene3D" id="1.25.10.10">
    <property type="entry name" value="Leucine-rich Repeat Variant"/>
    <property type="match status" value="1"/>
</dbReference>
<dbReference type="Gene3D" id="3.30.2160.10">
    <property type="entry name" value="Hect, E3 ligase catalytic domain"/>
    <property type="match status" value="1"/>
</dbReference>
<dbReference type="Gene3D" id="3.30.720.50">
    <property type="match status" value="1"/>
</dbReference>
<evidence type="ECO:0000256" key="14">
    <source>
        <dbReference type="SAM" id="MobiDB-lite"/>
    </source>
</evidence>
<dbReference type="InterPro" id="IPR004170">
    <property type="entry name" value="WWE_dom"/>
</dbReference>
<evidence type="ECO:0000259" key="15">
    <source>
        <dbReference type="PROSITE" id="PS50237"/>
    </source>
</evidence>
<dbReference type="Proteomes" id="UP000281406">
    <property type="component" value="Unassembled WGS sequence"/>
</dbReference>
<dbReference type="PROSITE" id="PS50918">
    <property type="entry name" value="WWE"/>
    <property type="match status" value="1"/>
</dbReference>
<dbReference type="GO" id="GO:0000209">
    <property type="term" value="P:protein polyubiquitination"/>
    <property type="evidence" value="ECO:0007669"/>
    <property type="project" value="TreeGrafter"/>
</dbReference>
<dbReference type="InterPro" id="IPR000569">
    <property type="entry name" value="HECT_dom"/>
</dbReference>
<dbReference type="FunFam" id="1.25.10.10:FF:000018">
    <property type="entry name" value="E3 ubiquitin-protein ligase TRIP12 isoform X3"/>
    <property type="match status" value="1"/>
</dbReference>
<evidence type="ECO:0000256" key="1">
    <source>
        <dbReference type="ARBA" id="ARBA00000885"/>
    </source>
</evidence>
<dbReference type="PANTHER" id="PTHR45670">
    <property type="entry name" value="E3 UBIQUITIN-PROTEIN LIGASE TRIP12"/>
    <property type="match status" value="1"/>
</dbReference>
<organism evidence="17 18">
    <name type="scientific">Anabarilius grahami</name>
    <name type="common">Kanglang fish</name>
    <name type="synonym">Barilius grahami</name>
    <dbReference type="NCBI Taxonomy" id="495550"/>
    <lineage>
        <taxon>Eukaryota</taxon>
        <taxon>Metazoa</taxon>
        <taxon>Chordata</taxon>
        <taxon>Craniata</taxon>
        <taxon>Vertebrata</taxon>
        <taxon>Euteleostomi</taxon>
        <taxon>Actinopterygii</taxon>
        <taxon>Neopterygii</taxon>
        <taxon>Teleostei</taxon>
        <taxon>Ostariophysi</taxon>
        <taxon>Cypriniformes</taxon>
        <taxon>Xenocyprididae</taxon>
        <taxon>Xenocypridinae</taxon>
        <taxon>Xenocypridinae incertae sedis</taxon>
        <taxon>Anabarilius</taxon>
    </lineage>
</organism>
<evidence type="ECO:0000256" key="10">
    <source>
        <dbReference type="ARBA" id="ARBA00023204"/>
    </source>
</evidence>
<name>A0A3N0XQT1_ANAGA</name>
<evidence type="ECO:0000256" key="6">
    <source>
        <dbReference type="ARBA" id="ARBA00022679"/>
    </source>
</evidence>
<sequence length="2096" mass="231067">MSNRPNSNPGGSLRRSQRNTAAAQPIDHTLAGRLQPEQVNQKANSLPESRRSNSKASKAPPSSAVGSARGHASRRNSLSLSLGSHSIPDPDLEAAGTSGQQGRREGSSTRALKRSSATEPNITFSPSPAKRPKAVSSHLSESSASGPSAPATSPEVTEPRKAPPSVGTKSKKRRLAAEPAPARALSKKTASYPGPSGVSSTPSQKRKKADVSSLSSSSSSSLPSSSSAAGPLPPRSEASRAAKPTKLASKSAASAKAGCSTVTDSSSSCASSSSSSSSSSSAATGANSCAPQGARLKQGKDQSKARRSRSASSPSPRRSSRDKEQNKSAGSSKFDWTSRFNSKVNLPKARLSLPGSAKAETSSKPGPSGLQAKLATMFQVQNKFKSSNSCNSGWSFGFGHGRASWLRFQSSSLPVSWAKNISLLLPYSIVWTRVAAGCMLSRRGSGLGKRGTAEARRQEKMADSDNNQDGANSSAARTEETPQGASALLEARGLPPHLFGPFGPRMSQLFHRTIGSGASSKAQQLLQGLQATGDESQQLQAAIEMCQLLVMGNEETLGGFPVKSVVPALITLLQMEHNFDIMNHASRALTYMMEALPRSSAVVVDAIPVFLEKLQVIQFIDVAEQALTALEMLSRRHSKAILQAGGLADCLLYLEFFSINAQRNALAIAANCCQSITPDEFHFVADSLPLLTQRLTHQDKKSVESTCLCFARLVDNFQHEENLLQQVASRDLLTNIQQLLVLTPPVLSSGMFIMVVRMFSLMCSNCPCLAVQLMKQNIAETLRFLLCGASNGSCQEQIDLVPRSPQELYELTSLICELMPCLPREGIFAVDAMLKKGSAQTTEGAIWQWRDDRGLWHPYNRIDSRIIETAHQNGEDEISLSTLGRVYTIDFNSMQQINEDTGTARAIQRKPNPLANPNTGGHLEVRREDARAQLMKEDPELAKCFIKTLFGVLYEVYSSSAGPAVRHKCLRAILRIIYFADAELLKDVLRNHAVSSHIASMLSSQDLKIVVGSLQMAEILMQKLPDVFSVYFRREGVMHQVKNLAESEVFLTSPPKACTSGTASLCTTTITTATTTAASNVTPDLGSPSFQHSMDDSLDLSPQGLSDVLKRKRLPKRGPRRPKYSPPRDDDKVDNQAKSPTTTQSPKSSFLASLNPKTWGKLGTQTNSANSEPSRTAGVSGLARVPPKDSVSNNRDKIKAWIKEQASKFVERYFNSESVDGSNPALNVLQRLCSATEQLNLQVDSGVECLEEISSIVSESDVSSFEIQHSGLVKQLLLYLTSNSERDIVSRDERIKRFLHVFFGCPIPGQEPLGRLDPTENGPLLALVHKMNNCLSQMEQFPVKVHDFPSGNGNGSRGSQALKFFNTHQLKCQLQRHPDCTNVKQWKGGPVKIDPLALVQAIERYLVVRGYGRIREEDEDSDDDGSDDEIDESLAAQFLNSGSVRHRLQFYIGEHLLPYNMTVYQAVRQFSLQAEEERESTDDEANPLGRAGIWTKTHTIWYKPVREDEEGCKDAVGGKRGRAQTAPTKTSPRNAKKQDELWHEGVCPSVTNPLESYLICGPPEGITFDDPSMEVILLLRVLHSISRYWFYLYDNAACKEIIPTGEFINSKLTAKANRQLQDPLVIMTGNIPTWLTELGKTCPFFFPFDTRQMLFYVTAFDRDRAMQRLLDTNPEINQSDSQDSRVAPRLDRKKRTINRDELLKQAESVMQDLGSSRAMLEIQYENEVGTGLGPTQEFYALVSQELQRADLGLWRGEEVTLSNPKGSQEGTKYMFSSRGLFAVPFGRTTKPAHIAKIKMKFRFLGKLMAKAIMDFRLLDLPLGLPFYKWMLRHETSISSHDLVNIDPGVAKSIQHLEDIIRQKKRIEQDRSHTRETLQQALESLNMNGCSVEDLGLDFTLPGFPNIELKKGGKDVPVTIHNLEEYLRLVVYWTLNEGVSRQFDSFREGFESVFPLHHLQYFYPEELDQLLCGSKSESWDVKTLMECCRPDHGYTHDSRAVRFLFEVLSSFDAEQQRLFLQFVTGSPRLPVGGFRSLNPPLTIVRKTFESTENPDDFLPSVMTCVNYLKLPDYSSIEIMREKLLIAAREGQQSFHLS</sequence>
<dbReference type="FunFam" id="3.90.1750.10:FF:000006">
    <property type="entry name" value="E3 ubiquitin-protein ligase TRIP12 isoform X1"/>
    <property type="match status" value="1"/>
</dbReference>
<feature type="region of interest" description="Disordered" evidence="14">
    <location>
        <begin position="351"/>
        <end position="370"/>
    </location>
</feature>
<dbReference type="UniPathway" id="UPA00143"/>
<dbReference type="GO" id="GO:0043161">
    <property type="term" value="P:proteasome-mediated ubiquitin-dependent protein catabolic process"/>
    <property type="evidence" value="ECO:0007669"/>
    <property type="project" value="TreeGrafter"/>
</dbReference>
<feature type="compositionally biased region" description="Low complexity" evidence="14">
    <location>
        <begin position="212"/>
        <end position="227"/>
    </location>
</feature>
<keyword evidence="9" id="KW-0007">Acetylation</keyword>
<feature type="compositionally biased region" description="Polar residues" evidence="14">
    <location>
        <begin position="464"/>
        <end position="484"/>
    </location>
</feature>
<protein>
    <recommendedName>
        <fullName evidence="13">E3 ubiquitin-protein ligase</fullName>
        <ecNumber evidence="13">2.3.2.26</ecNumber>
    </recommendedName>
</protein>
<dbReference type="InterPro" id="IPR045322">
    <property type="entry name" value="HECTD1/TRIP12-like"/>
</dbReference>
<keyword evidence="10" id="KW-0234">DNA repair</keyword>
<feature type="compositionally biased region" description="Basic and acidic residues" evidence="14">
    <location>
        <begin position="1126"/>
        <end position="1135"/>
    </location>
</feature>
<comment type="caution">
    <text evidence="17">The sequence shown here is derived from an EMBL/GenBank/DDBJ whole genome shotgun (WGS) entry which is preliminary data.</text>
</comment>
<evidence type="ECO:0000256" key="12">
    <source>
        <dbReference type="PROSITE-ProRule" id="PRU00104"/>
    </source>
</evidence>
<dbReference type="EC" id="2.3.2.26" evidence="13"/>
<dbReference type="InterPro" id="IPR018123">
    <property type="entry name" value="WWE-dom_subgr"/>
</dbReference>
<dbReference type="SMART" id="SM00119">
    <property type="entry name" value="HECTc"/>
    <property type="match status" value="1"/>
</dbReference>
<comment type="function">
    <text evidence="13">E3 ubiquitin-protein ligase involved in ubiquitin fusion degradation (UFD) pathway and regulation of DNA repair. Part of the ubiquitin fusion degradation (UFD) pathway, a process that mediates ubiquitination of protein at their N-terminus, regardless of the presence of lysine residues in target proteins.</text>
</comment>
<dbReference type="Gene3D" id="3.90.1750.10">
    <property type="entry name" value="Hect, E3 ligase catalytic domains"/>
    <property type="match status" value="1"/>
</dbReference>
<dbReference type="SUPFAM" id="SSF117839">
    <property type="entry name" value="WWE domain"/>
    <property type="match status" value="1"/>
</dbReference>
<comment type="subcellular location">
    <subcellularLocation>
        <location evidence="2 13">Nucleus</location>
        <location evidence="2 13">Nucleoplasm</location>
    </subcellularLocation>
</comment>
<feature type="compositionally biased region" description="Polar residues" evidence="14">
    <location>
        <begin position="37"/>
        <end position="47"/>
    </location>
</feature>
<dbReference type="OrthoDB" id="271273at2759"/>
<keyword evidence="8 12" id="KW-0833">Ubl conjugation pathway</keyword>
<dbReference type="FunFam" id="3.30.720.50:FF:000001">
    <property type="entry name" value="E3 ubiquitin-protein ligase TRIP12 isoform X1"/>
    <property type="match status" value="1"/>
</dbReference>
<keyword evidence="11 13" id="KW-0539">Nucleus</keyword>
<feature type="compositionally biased region" description="Low complexity" evidence="14">
    <location>
        <begin position="54"/>
        <end position="68"/>
    </location>
</feature>
<feature type="region of interest" description="Disordered" evidence="14">
    <location>
        <begin position="1079"/>
        <end position="1193"/>
    </location>
</feature>
<feature type="active site" description="Glycyl thioester intermediate" evidence="12">
    <location>
        <position position="2063"/>
    </location>
</feature>
<feature type="region of interest" description="Disordered" evidence="14">
    <location>
        <begin position="1"/>
        <end position="335"/>
    </location>
</feature>
<dbReference type="GO" id="GO:0016607">
    <property type="term" value="C:nuclear speck"/>
    <property type="evidence" value="ECO:0007669"/>
    <property type="project" value="TreeGrafter"/>
</dbReference>
<dbReference type="InterPro" id="IPR037197">
    <property type="entry name" value="WWE_dom_sf"/>
</dbReference>
<dbReference type="Gene3D" id="3.30.2410.10">
    <property type="entry name" value="Hect, E3 ligase catalytic domain"/>
    <property type="match status" value="1"/>
</dbReference>
<dbReference type="PANTHER" id="PTHR45670:SF13">
    <property type="entry name" value="E3 UBIQUITIN-PROTEIN LIGASE TRIP12"/>
    <property type="match status" value="1"/>
</dbReference>
<feature type="compositionally biased region" description="Basic residues" evidence="14">
    <location>
        <begin position="1110"/>
        <end position="1123"/>
    </location>
</feature>
<feature type="domain" description="WWE" evidence="16">
    <location>
        <begin position="833"/>
        <end position="909"/>
    </location>
</feature>
<feature type="region of interest" description="Disordered" evidence="14">
    <location>
        <begin position="1511"/>
        <end position="1542"/>
    </location>
</feature>
<evidence type="ECO:0000256" key="7">
    <source>
        <dbReference type="ARBA" id="ARBA00022763"/>
    </source>
</evidence>
<feature type="compositionally biased region" description="Polar residues" evidence="14">
    <location>
        <begin position="1"/>
        <end position="10"/>
    </location>
</feature>
<dbReference type="Pfam" id="PF25579">
    <property type="entry name" value="TPR_TRIP12_N"/>
    <property type="match status" value="1"/>
</dbReference>
<evidence type="ECO:0000256" key="13">
    <source>
        <dbReference type="RuleBase" id="RU369009"/>
    </source>
</evidence>
<evidence type="ECO:0000313" key="18">
    <source>
        <dbReference type="Proteomes" id="UP000281406"/>
    </source>
</evidence>
<feature type="region of interest" description="Disordered" evidence="14">
    <location>
        <begin position="445"/>
        <end position="484"/>
    </location>
</feature>
<dbReference type="FunFam" id="3.30.2410.10:FF:000005">
    <property type="entry name" value="E3 ubiquitin-protein ligase TRIP12 isoform X1"/>
    <property type="match status" value="1"/>
</dbReference>
<gene>
    <name evidence="17" type="ORF">DPX16_20143</name>
</gene>
<dbReference type="CDD" id="cd00078">
    <property type="entry name" value="HECTc"/>
    <property type="match status" value="1"/>
</dbReference>
<dbReference type="GO" id="GO:0006281">
    <property type="term" value="P:DNA repair"/>
    <property type="evidence" value="ECO:0007669"/>
    <property type="project" value="UniProtKB-KW"/>
</dbReference>
<evidence type="ECO:0000256" key="2">
    <source>
        <dbReference type="ARBA" id="ARBA00004642"/>
    </source>
</evidence>
<comment type="pathway">
    <text evidence="3 13">Protein modification; protein ubiquitination.</text>
</comment>
<accession>A0A3N0XQT1</accession>
<dbReference type="EMBL" id="RJVU01063416">
    <property type="protein sequence ID" value="ROJ25330.1"/>
    <property type="molecule type" value="Genomic_DNA"/>
</dbReference>
<dbReference type="FunFam" id="3.30.2160.10:FF:000013">
    <property type="entry name" value="E3 ubiquitin-protein ligase TRIP12 isoform X1"/>
    <property type="match status" value="1"/>
</dbReference>
<feature type="compositionally biased region" description="Polar residues" evidence="14">
    <location>
        <begin position="1163"/>
        <end position="1174"/>
    </location>
</feature>
<dbReference type="SMART" id="SM00678">
    <property type="entry name" value="WWE"/>
    <property type="match status" value="1"/>
</dbReference>
<dbReference type="SUPFAM" id="SSF56204">
    <property type="entry name" value="Hect, E3 ligase catalytic domain"/>
    <property type="match status" value="1"/>
</dbReference>
<feature type="compositionally biased region" description="Polar residues" evidence="14">
    <location>
        <begin position="115"/>
        <end position="126"/>
    </location>
</feature>
<dbReference type="InterPro" id="IPR016024">
    <property type="entry name" value="ARM-type_fold"/>
</dbReference>
<evidence type="ECO:0000256" key="4">
    <source>
        <dbReference type="ARBA" id="ARBA00006331"/>
    </source>
</evidence>
<keyword evidence="5" id="KW-0597">Phosphoprotein</keyword>
<dbReference type="GO" id="GO:0008270">
    <property type="term" value="F:zinc ion binding"/>
    <property type="evidence" value="ECO:0007669"/>
    <property type="project" value="InterPro"/>
</dbReference>
<dbReference type="InterPro" id="IPR035983">
    <property type="entry name" value="Hect_E3_ubiquitin_ligase"/>
</dbReference>
<dbReference type="GO" id="GO:0061630">
    <property type="term" value="F:ubiquitin protein ligase activity"/>
    <property type="evidence" value="ECO:0007669"/>
    <property type="project" value="UniProtKB-UniRule"/>
</dbReference>
<reference evidence="17 18" key="1">
    <citation type="submission" date="2018-10" db="EMBL/GenBank/DDBJ databases">
        <title>Genome assembly for a Yunnan-Guizhou Plateau 3E fish, Anabarilius grahami (Regan), and its evolutionary and genetic applications.</title>
        <authorList>
            <person name="Jiang W."/>
        </authorList>
    </citation>
    <scope>NUCLEOTIDE SEQUENCE [LARGE SCALE GENOMIC DNA]</scope>
    <source>
        <strain evidence="17">AG-KIZ</strain>
        <tissue evidence="17">Muscle</tissue>
    </source>
</reference>
<evidence type="ECO:0000313" key="17">
    <source>
        <dbReference type="EMBL" id="ROJ25330.1"/>
    </source>
</evidence>
<feature type="domain" description="HECT" evidence="15">
    <location>
        <begin position="1699"/>
        <end position="2096"/>
    </location>
</feature>
<keyword evidence="18" id="KW-1185">Reference proteome</keyword>
<proteinExistence type="inferred from homology"/>
<keyword evidence="7" id="KW-0227">DNA damage</keyword>
<evidence type="ECO:0000259" key="16">
    <source>
        <dbReference type="PROSITE" id="PS50918"/>
    </source>
</evidence>
<dbReference type="Pfam" id="PF00632">
    <property type="entry name" value="HECT"/>
    <property type="match status" value="1"/>
</dbReference>
<comment type="similarity">
    <text evidence="4 13">Belongs to the UPL family. K-HECT subfamily.</text>
</comment>
<evidence type="ECO:0000256" key="11">
    <source>
        <dbReference type="ARBA" id="ARBA00023242"/>
    </source>
</evidence>
<feature type="compositionally biased region" description="Basic and acidic residues" evidence="14">
    <location>
        <begin position="451"/>
        <end position="463"/>
    </location>
</feature>
<dbReference type="Pfam" id="PF02825">
    <property type="entry name" value="WWE"/>
    <property type="match status" value="1"/>
</dbReference>
<feature type="compositionally biased region" description="Low complexity" evidence="14">
    <location>
        <begin position="241"/>
        <end position="283"/>
    </location>
</feature>
<keyword evidence="6 13" id="KW-0808">Transferase</keyword>
<dbReference type="PROSITE" id="PS50237">
    <property type="entry name" value="HECT"/>
    <property type="match status" value="1"/>
</dbReference>